<dbReference type="AlphaFoldDB" id="A0A382YDC6"/>
<reference evidence="1" key="1">
    <citation type="submission" date="2018-05" db="EMBL/GenBank/DDBJ databases">
        <authorList>
            <person name="Lanie J.A."/>
            <person name="Ng W.-L."/>
            <person name="Kazmierczak K.M."/>
            <person name="Andrzejewski T.M."/>
            <person name="Davidsen T.M."/>
            <person name="Wayne K.J."/>
            <person name="Tettelin H."/>
            <person name="Glass J.I."/>
            <person name="Rusch D."/>
            <person name="Podicherti R."/>
            <person name="Tsui H.-C.T."/>
            <person name="Winkler M.E."/>
        </authorList>
    </citation>
    <scope>NUCLEOTIDE SEQUENCE</scope>
</reference>
<sequence>MANTVTGPTIQYDNGKKLVTYCSV</sequence>
<name>A0A382YDC6_9ZZZZ</name>
<accession>A0A382YDC6</accession>
<organism evidence="1">
    <name type="scientific">marine metagenome</name>
    <dbReference type="NCBI Taxonomy" id="408172"/>
    <lineage>
        <taxon>unclassified sequences</taxon>
        <taxon>metagenomes</taxon>
        <taxon>ecological metagenomes</taxon>
    </lineage>
</organism>
<dbReference type="EMBL" id="UINC01174409">
    <property type="protein sequence ID" value="SVD80518.1"/>
    <property type="molecule type" value="Genomic_DNA"/>
</dbReference>
<proteinExistence type="predicted"/>
<protein>
    <submittedName>
        <fullName evidence="1">Uncharacterized protein</fullName>
    </submittedName>
</protein>
<evidence type="ECO:0000313" key="1">
    <source>
        <dbReference type="EMBL" id="SVD80518.1"/>
    </source>
</evidence>
<gene>
    <name evidence="1" type="ORF">METZ01_LOCUS433372</name>
</gene>
<feature type="non-terminal residue" evidence="1">
    <location>
        <position position="24"/>
    </location>
</feature>